<dbReference type="PANTHER" id="PTHR43531">
    <property type="entry name" value="PROTEIN ICFG"/>
    <property type="match status" value="1"/>
</dbReference>
<accession>A0A0D1EGE2</accession>
<dbReference type="STRING" id="935700.jaqu_32400"/>
<dbReference type="EMBL" id="JYFE01000060">
    <property type="protein sequence ID" value="KIT14915.1"/>
    <property type="molecule type" value="Genomic_DNA"/>
</dbReference>
<keyword evidence="5" id="KW-0812">Transmembrane</keyword>
<evidence type="ECO:0000259" key="7">
    <source>
        <dbReference type="PROSITE" id="PS50885"/>
    </source>
</evidence>
<comment type="similarity">
    <text evidence="2">Belongs to the methyl-accepting chemotaxis (MCP) protein family.</text>
</comment>
<dbReference type="InterPro" id="IPR004090">
    <property type="entry name" value="Chemotax_Me-accpt_rcpt"/>
</dbReference>
<dbReference type="PANTHER" id="PTHR43531:SF11">
    <property type="entry name" value="METHYL-ACCEPTING CHEMOTAXIS PROTEIN 3"/>
    <property type="match status" value="1"/>
</dbReference>
<name>A0A0D1EGE2_9RHOB</name>
<feature type="compositionally biased region" description="Basic and acidic residues" evidence="4">
    <location>
        <begin position="192"/>
        <end position="211"/>
    </location>
</feature>
<evidence type="ECO:0000256" key="1">
    <source>
        <dbReference type="ARBA" id="ARBA00022500"/>
    </source>
</evidence>
<dbReference type="SUPFAM" id="SSF58104">
    <property type="entry name" value="Methyl-accepting chemotaxis protein (MCP) signaling domain"/>
    <property type="match status" value="1"/>
</dbReference>
<evidence type="ECO:0000256" key="2">
    <source>
        <dbReference type="ARBA" id="ARBA00029447"/>
    </source>
</evidence>
<keyword evidence="1" id="KW-0145">Chemotaxis</keyword>
<dbReference type="Proteomes" id="UP000032232">
    <property type="component" value="Unassembled WGS sequence"/>
</dbReference>
<dbReference type="GO" id="GO:0006935">
    <property type="term" value="P:chemotaxis"/>
    <property type="evidence" value="ECO:0007669"/>
    <property type="project" value="UniProtKB-KW"/>
</dbReference>
<dbReference type="PATRIC" id="fig|935700.4.peg.3346"/>
<feature type="transmembrane region" description="Helical" evidence="5">
    <location>
        <begin position="148"/>
        <end position="166"/>
    </location>
</feature>
<keyword evidence="5" id="KW-0472">Membrane</keyword>
<dbReference type="OrthoDB" id="8482111at2"/>
<evidence type="ECO:0000259" key="6">
    <source>
        <dbReference type="PROSITE" id="PS50111"/>
    </source>
</evidence>
<feature type="compositionally biased region" description="Basic and acidic residues" evidence="4">
    <location>
        <begin position="220"/>
        <end position="233"/>
    </location>
</feature>
<dbReference type="GO" id="GO:0007165">
    <property type="term" value="P:signal transduction"/>
    <property type="evidence" value="ECO:0007669"/>
    <property type="project" value="UniProtKB-KW"/>
</dbReference>
<gene>
    <name evidence="8" type="primary">tar</name>
    <name evidence="8" type="ORF">jaqu_32400</name>
</gene>
<organism evidence="8 9">
    <name type="scientific">Jannaschia aquimarina</name>
    <dbReference type="NCBI Taxonomy" id="935700"/>
    <lineage>
        <taxon>Bacteria</taxon>
        <taxon>Pseudomonadati</taxon>
        <taxon>Pseudomonadota</taxon>
        <taxon>Alphaproteobacteria</taxon>
        <taxon>Rhodobacterales</taxon>
        <taxon>Roseobacteraceae</taxon>
        <taxon>Jannaschia</taxon>
    </lineage>
</organism>
<dbReference type="GO" id="GO:0004888">
    <property type="term" value="F:transmembrane signaling receptor activity"/>
    <property type="evidence" value="ECO:0007669"/>
    <property type="project" value="InterPro"/>
</dbReference>
<evidence type="ECO:0000313" key="8">
    <source>
        <dbReference type="EMBL" id="KIT14915.1"/>
    </source>
</evidence>
<dbReference type="RefSeq" id="WP_043920011.1">
    <property type="nucleotide sequence ID" value="NZ_FZPF01000001.1"/>
</dbReference>
<feature type="domain" description="HAMP" evidence="7">
    <location>
        <begin position="264"/>
        <end position="307"/>
    </location>
</feature>
<dbReference type="GO" id="GO:0016020">
    <property type="term" value="C:membrane"/>
    <property type="evidence" value="ECO:0007669"/>
    <property type="project" value="InterPro"/>
</dbReference>
<comment type="caution">
    <text evidence="8">The sequence shown here is derived from an EMBL/GenBank/DDBJ whole genome shotgun (WGS) entry which is preliminary data.</text>
</comment>
<evidence type="ECO:0000256" key="3">
    <source>
        <dbReference type="PROSITE-ProRule" id="PRU00284"/>
    </source>
</evidence>
<dbReference type="Gene3D" id="1.10.287.950">
    <property type="entry name" value="Methyl-accepting chemotaxis protein"/>
    <property type="match status" value="1"/>
</dbReference>
<evidence type="ECO:0000313" key="9">
    <source>
        <dbReference type="Proteomes" id="UP000032232"/>
    </source>
</evidence>
<dbReference type="InterPro" id="IPR051310">
    <property type="entry name" value="MCP_chemotaxis"/>
</dbReference>
<feature type="transmembrane region" description="Helical" evidence="5">
    <location>
        <begin position="40"/>
        <end position="56"/>
    </location>
</feature>
<feature type="domain" description="Methyl-accepting transducer" evidence="6">
    <location>
        <begin position="312"/>
        <end position="541"/>
    </location>
</feature>
<evidence type="ECO:0000256" key="5">
    <source>
        <dbReference type="SAM" id="Phobius"/>
    </source>
</evidence>
<dbReference type="SMART" id="SM00283">
    <property type="entry name" value="MA"/>
    <property type="match status" value="1"/>
</dbReference>
<evidence type="ECO:0000256" key="4">
    <source>
        <dbReference type="SAM" id="MobiDB-lite"/>
    </source>
</evidence>
<dbReference type="PROSITE" id="PS50885">
    <property type="entry name" value="HAMP"/>
    <property type="match status" value="1"/>
</dbReference>
<keyword evidence="9" id="KW-1185">Reference proteome</keyword>
<keyword evidence="3" id="KW-0807">Transducer</keyword>
<keyword evidence="5" id="KW-1133">Transmembrane helix</keyword>
<dbReference type="PRINTS" id="PR00260">
    <property type="entry name" value="CHEMTRNSDUCR"/>
</dbReference>
<dbReference type="InterPro" id="IPR003660">
    <property type="entry name" value="HAMP_dom"/>
</dbReference>
<dbReference type="InterPro" id="IPR004089">
    <property type="entry name" value="MCPsignal_dom"/>
</dbReference>
<dbReference type="PROSITE" id="PS50111">
    <property type="entry name" value="CHEMOTAXIS_TRANSDUC_2"/>
    <property type="match status" value="1"/>
</dbReference>
<sequence>MDHLDAIRSARNRAAWGLALLCWPLAVANGLTAFLAGNGPLPILAFAGLLAGLAVWGARLTSPTGHMLVAYGVIGQAMAFTAALAGHPWQSDSHMLFFALLAAMMGMGTRRPIVVAASAIIAHHLSLTFVAPALVYPSGEFAPNVGRTIMHAVIVAMETAALLIAVTRRHTLDLAVAETSRNLEAALSQSEQAEKEAQQGREDAERARDEAQEATAAAKAAHDLAEGESKRAQEADDAAHAIALREAAALAELSVLRERVVMVLSEALERLAARDLTHSLDLSFSDDHRELQVDYDAATGALRDAIASVATASHRIHEDLGSIDTALRDLTRRFHDQSETLTQTARGVSAVAGQVRGAAENARRTDQIVTAAEAATRTTGELATDAVDAMTGIEAASHQIAGIAELIEDVAAQTNLLSLNARIEAARAGEAGRGFAVVAAEVGNLAKRIAQAASEITDLAEDNDARVATGTVCVRNMSEAASRTIGDMERARSVVSGIVATALNVSTKLDEAEHAMEALDGLTAENLGMVESACSTGQVLREGALALKQSVGTFRIAPPQNDAEAEPIRNSRAS</sequence>
<dbReference type="AlphaFoldDB" id="A0A0D1EGE2"/>
<protein>
    <submittedName>
        <fullName evidence="8">Tar protein</fullName>
    </submittedName>
</protein>
<feature type="region of interest" description="Disordered" evidence="4">
    <location>
        <begin position="187"/>
        <end position="233"/>
    </location>
</feature>
<dbReference type="Pfam" id="PF00015">
    <property type="entry name" value="MCPsignal"/>
    <property type="match status" value="1"/>
</dbReference>
<feature type="transmembrane region" description="Helical" evidence="5">
    <location>
        <begin position="68"/>
        <end position="87"/>
    </location>
</feature>
<feature type="transmembrane region" description="Helical" evidence="5">
    <location>
        <begin position="116"/>
        <end position="136"/>
    </location>
</feature>
<reference evidence="8 9" key="1">
    <citation type="submission" date="2015-02" db="EMBL/GenBank/DDBJ databases">
        <title>Genome Sequence of Jannaschia aquimarina DSM28248, a member of the Roseobacter clade.</title>
        <authorList>
            <person name="Voget S."/>
            <person name="Daniel R."/>
        </authorList>
    </citation>
    <scope>NUCLEOTIDE SEQUENCE [LARGE SCALE GENOMIC DNA]</scope>
    <source>
        <strain evidence="8 9">GSW-M26</strain>
    </source>
</reference>
<proteinExistence type="inferred from homology"/>